<dbReference type="Pfam" id="PF04909">
    <property type="entry name" value="Amidohydro_2"/>
    <property type="match status" value="1"/>
</dbReference>
<dbReference type="EMBL" id="BAAAQK010000003">
    <property type="protein sequence ID" value="GAA1835299.1"/>
    <property type="molecule type" value="Genomic_DNA"/>
</dbReference>
<dbReference type="Gene3D" id="3.20.20.140">
    <property type="entry name" value="Metal-dependent hydrolases"/>
    <property type="match status" value="1"/>
</dbReference>
<accession>A0ABN2MU12</accession>
<dbReference type="SUPFAM" id="SSF51556">
    <property type="entry name" value="Metallo-dependent hydrolases"/>
    <property type="match status" value="1"/>
</dbReference>
<dbReference type="RefSeq" id="WP_344413198.1">
    <property type="nucleotide sequence ID" value="NZ_BAAAQK010000003.1"/>
</dbReference>
<dbReference type="InterPro" id="IPR032466">
    <property type="entry name" value="Metal_Hydrolase"/>
</dbReference>
<dbReference type="PANTHER" id="PTHR43569">
    <property type="entry name" value="AMIDOHYDROLASE"/>
    <property type="match status" value="1"/>
</dbReference>
<feature type="domain" description="Amidohydrolase-related" evidence="2">
    <location>
        <begin position="10"/>
        <end position="272"/>
    </location>
</feature>
<dbReference type="InterPro" id="IPR006680">
    <property type="entry name" value="Amidohydro-rel"/>
</dbReference>
<evidence type="ECO:0000313" key="3">
    <source>
        <dbReference type="EMBL" id="GAA1835299.1"/>
    </source>
</evidence>
<keyword evidence="4" id="KW-1185">Reference proteome</keyword>
<dbReference type="Proteomes" id="UP001500449">
    <property type="component" value="Unassembled WGS sequence"/>
</dbReference>
<dbReference type="InterPro" id="IPR052350">
    <property type="entry name" value="Metallo-dep_Lactonases"/>
</dbReference>
<evidence type="ECO:0000259" key="2">
    <source>
        <dbReference type="Pfam" id="PF04909"/>
    </source>
</evidence>
<dbReference type="PANTHER" id="PTHR43569:SF2">
    <property type="entry name" value="AMIDOHYDROLASE-RELATED DOMAIN-CONTAINING PROTEIN"/>
    <property type="match status" value="1"/>
</dbReference>
<evidence type="ECO:0000313" key="4">
    <source>
        <dbReference type="Proteomes" id="UP001500449"/>
    </source>
</evidence>
<comment type="caution">
    <text evidence="3">The sequence shown here is derived from an EMBL/GenBank/DDBJ whole genome shotgun (WGS) entry which is preliminary data.</text>
</comment>
<evidence type="ECO:0000256" key="1">
    <source>
        <dbReference type="ARBA" id="ARBA00038310"/>
    </source>
</evidence>
<protein>
    <submittedName>
        <fullName evidence="3">Amidohydrolase family protein</fullName>
    </submittedName>
</protein>
<proteinExistence type="inferred from homology"/>
<sequence length="282" mass="30291">MPERSASPVVDAQVHIWLPEGPDRPWPPNGQQWRERTHRPSLDLADLLTEMDAAGVDRAVIVPPLFEGRRDDYALAAAAAHPDRFRVVPQFDIDAPDLGARLDAVVADPRLAGIRVAFMLLDAGPLADAADSPVWAAARERDLPVMVFCPGQLPELGGIARAHPGLRIAVDHLALSGTVTDGAIADELAPLLALSAEPGVSVKMTALPVASTEPYPHPALHAPARSVLEAFGPERVFWGSDLSRLRGPYSDCLSLVRDELGLSPGDADAVLGRSLLEWLRWP</sequence>
<name>A0ABN2MU12_9PSEU</name>
<organism evidence="3 4">
    <name type="scientific">Pseudonocardia ailaonensis</name>
    <dbReference type="NCBI Taxonomy" id="367279"/>
    <lineage>
        <taxon>Bacteria</taxon>
        <taxon>Bacillati</taxon>
        <taxon>Actinomycetota</taxon>
        <taxon>Actinomycetes</taxon>
        <taxon>Pseudonocardiales</taxon>
        <taxon>Pseudonocardiaceae</taxon>
        <taxon>Pseudonocardia</taxon>
    </lineage>
</organism>
<reference evidence="3 4" key="1">
    <citation type="journal article" date="2019" name="Int. J. Syst. Evol. Microbiol.">
        <title>The Global Catalogue of Microorganisms (GCM) 10K type strain sequencing project: providing services to taxonomists for standard genome sequencing and annotation.</title>
        <authorList>
            <consortium name="The Broad Institute Genomics Platform"/>
            <consortium name="The Broad Institute Genome Sequencing Center for Infectious Disease"/>
            <person name="Wu L."/>
            <person name="Ma J."/>
        </authorList>
    </citation>
    <scope>NUCLEOTIDE SEQUENCE [LARGE SCALE GENOMIC DNA]</scope>
    <source>
        <strain evidence="3 4">JCM 16009</strain>
    </source>
</reference>
<gene>
    <name evidence="3" type="ORF">GCM10009836_12090</name>
</gene>
<comment type="similarity">
    <text evidence="1">Belongs to the metallo-dependent hydrolases superfamily.</text>
</comment>